<name>A0A2R6AAD7_9ARCH</name>
<evidence type="ECO:0008006" key="4">
    <source>
        <dbReference type="Google" id="ProtNLM"/>
    </source>
</evidence>
<dbReference type="GO" id="GO:0022857">
    <property type="term" value="F:transmembrane transporter activity"/>
    <property type="evidence" value="ECO:0007669"/>
    <property type="project" value="InterPro"/>
</dbReference>
<feature type="transmembrane region" description="Helical" evidence="1">
    <location>
        <begin position="261"/>
        <end position="281"/>
    </location>
</feature>
<sequence length="382" mass="42221">MFSKTSLVDKLKIYTVLQNMASGLVQPFASFLGAVIGASGIELGIVSTANTFFSNVSQLLVSKLKSDSKMFLAVSEALLGVAWLCMALFGFVSSTLYVLIYSVIAATSGATSLGWLLVMERASVKSRGKTLAEYGFYGTLGGFVSTLFAGFFVRANYSEMRYFYFSSALIFFFNAYLATSFYQVERKKERAQGSNDQLTRFYISTFIFMLSWSFAWPLFPLAQLYIFRMNESQVAILSITGSVSTLLLQKKIGVLVDKNRTLMMFLGRAGLTVFPLAYAFSTNVYELYLANLFSGFTNSVSNTAYFSYLFDKASDKKAAITMYNVYSGFGALLGGILGGLSYELLYPRLGANTLRVLFKAIALGRFSASIPFLLLKKKEDTL</sequence>
<dbReference type="SUPFAM" id="SSF103473">
    <property type="entry name" value="MFS general substrate transporter"/>
    <property type="match status" value="1"/>
</dbReference>
<keyword evidence="1" id="KW-0812">Transmembrane</keyword>
<feature type="transmembrane region" description="Helical" evidence="1">
    <location>
        <begin position="354"/>
        <end position="375"/>
    </location>
</feature>
<evidence type="ECO:0000256" key="1">
    <source>
        <dbReference type="SAM" id="Phobius"/>
    </source>
</evidence>
<feature type="transmembrane region" description="Helical" evidence="1">
    <location>
        <begin position="287"/>
        <end position="310"/>
    </location>
</feature>
<evidence type="ECO:0000313" key="2">
    <source>
        <dbReference type="EMBL" id="PSN83336.1"/>
    </source>
</evidence>
<feature type="transmembrane region" description="Helical" evidence="1">
    <location>
        <begin position="28"/>
        <end position="49"/>
    </location>
</feature>
<dbReference type="InterPro" id="IPR036259">
    <property type="entry name" value="MFS_trans_sf"/>
</dbReference>
<dbReference type="InterPro" id="IPR052528">
    <property type="entry name" value="Sugar_transport-like"/>
</dbReference>
<dbReference type="Proteomes" id="UP000240880">
    <property type="component" value="Unassembled WGS sequence"/>
</dbReference>
<proteinExistence type="predicted"/>
<dbReference type="EMBL" id="NEXC01000027">
    <property type="protein sequence ID" value="PSN83336.1"/>
    <property type="molecule type" value="Genomic_DNA"/>
</dbReference>
<feature type="transmembrane region" description="Helical" evidence="1">
    <location>
        <begin position="131"/>
        <end position="151"/>
    </location>
</feature>
<dbReference type="AlphaFoldDB" id="A0A2R6AAD7"/>
<comment type="caution">
    <text evidence="2">The sequence shown here is derived from an EMBL/GenBank/DDBJ whole genome shotgun (WGS) entry which is preliminary data.</text>
</comment>
<dbReference type="PANTHER" id="PTHR23526:SF2">
    <property type="entry name" value="MAJOR FACILITATOR SUPERFAMILY (MFS) PROFILE DOMAIN-CONTAINING PROTEIN"/>
    <property type="match status" value="1"/>
</dbReference>
<feature type="transmembrane region" description="Helical" evidence="1">
    <location>
        <begin position="322"/>
        <end position="342"/>
    </location>
</feature>
<dbReference type="PANTHER" id="PTHR23526">
    <property type="entry name" value="INTEGRAL MEMBRANE TRANSPORT PROTEIN-RELATED"/>
    <property type="match status" value="1"/>
</dbReference>
<feature type="transmembrane region" description="Helical" evidence="1">
    <location>
        <begin position="98"/>
        <end position="119"/>
    </location>
</feature>
<feature type="transmembrane region" description="Helical" evidence="1">
    <location>
        <begin position="70"/>
        <end position="92"/>
    </location>
</feature>
<organism evidence="2 3">
    <name type="scientific">Candidatus Marsarchaeota G1 archaeon OSP_D</name>
    <dbReference type="NCBI Taxonomy" id="1978155"/>
    <lineage>
        <taxon>Archaea</taxon>
        <taxon>Candidatus Marsarchaeota</taxon>
        <taxon>Candidatus Marsarchaeota group 1</taxon>
    </lineage>
</organism>
<gene>
    <name evidence="2" type="ORF">B9Q01_05035</name>
</gene>
<reference evidence="2 3" key="1">
    <citation type="submission" date="2017-04" db="EMBL/GenBank/DDBJ databases">
        <title>Novel microbial lineages endemic to geothermal iron-oxide mats fill important gaps in the evolutionary history of Archaea.</title>
        <authorList>
            <person name="Jay Z.J."/>
            <person name="Beam J.P."/>
            <person name="Dlakic M."/>
            <person name="Rusch D.B."/>
            <person name="Kozubal M.A."/>
            <person name="Inskeep W.P."/>
        </authorList>
    </citation>
    <scope>NUCLEOTIDE SEQUENCE [LARGE SCALE GENOMIC DNA]</scope>
    <source>
        <strain evidence="2">OSP_D</strain>
    </source>
</reference>
<evidence type="ECO:0000313" key="3">
    <source>
        <dbReference type="Proteomes" id="UP000240880"/>
    </source>
</evidence>
<dbReference type="InterPro" id="IPR011701">
    <property type="entry name" value="MFS"/>
</dbReference>
<accession>A0A2R6AAD7</accession>
<keyword evidence="1" id="KW-1133">Transmembrane helix</keyword>
<keyword evidence="1" id="KW-0472">Membrane</keyword>
<protein>
    <recommendedName>
        <fullName evidence="4">Major facilitator superfamily (MFS) profile domain-containing protein</fullName>
    </recommendedName>
</protein>
<dbReference type="Gene3D" id="1.20.1250.20">
    <property type="entry name" value="MFS general substrate transporter like domains"/>
    <property type="match status" value="2"/>
</dbReference>
<dbReference type="Pfam" id="PF07690">
    <property type="entry name" value="MFS_1"/>
    <property type="match status" value="2"/>
</dbReference>
<feature type="transmembrane region" description="Helical" evidence="1">
    <location>
        <begin position="202"/>
        <end position="226"/>
    </location>
</feature>
<feature type="transmembrane region" description="Helical" evidence="1">
    <location>
        <begin position="163"/>
        <end position="182"/>
    </location>
</feature>